<evidence type="ECO:0008006" key="4">
    <source>
        <dbReference type="Google" id="ProtNLM"/>
    </source>
</evidence>
<accession>A0A9N8JYF7</accession>
<evidence type="ECO:0000313" key="2">
    <source>
        <dbReference type="EMBL" id="CAD0093722.1"/>
    </source>
</evidence>
<keyword evidence="1" id="KW-0732">Signal</keyword>
<feature type="chain" id="PRO_5040282750" description="Secreted protein" evidence="1">
    <location>
        <begin position="19"/>
        <end position="124"/>
    </location>
</feature>
<protein>
    <recommendedName>
        <fullName evidence="4">Secreted protein</fullName>
    </recommendedName>
</protein>
<dbReference type="Proteomes" id="UP000716446">
    <property type="component" value="Unassembled WGS sequence"/>
</dbReference>
<evidence type="ECO:0000313" key="3">
    <source>
        <dbReference type="Proteomes" id="UP000716446"/>
    </source>
</evidence>
<name>A0A9N8JYF7_9PEZI</name>
<evidence type="ECO:0000256" key="1">
    <source>
        <dbReference type="SAM" id="SignalP"/>
    </source>
</evidence>
<organism evidence="2 3">
    <name type="scientific">Aureobasidium vineae</name>
    <dbReference type="NCBI Taxonomy" id="2773715"/>
    <lineage>
        <taxon>Eukaryota</taxon>
        <taxon>Fungi</taxon>
        <taxon>Dikarya</taxon>
        <taxon>Ascomycota</taxon>
        <taxon>Pezizomycotina</taxon>
        <taxon>Dothideomycetes</taxon>
        <taxon>Dothideomycetidae</taxon>
        <taxon>Dothideales</taxon>
        <taxon>Saccotheciaceae</taxon>
        <taxon>Aureobasidium</taxon>
    </lineage>
</organism>
<dbReference type="EMBL" id="CAIJEN010000014">
    <property type="protein sequence ID" value="CAD0093722.1"/>
    <property type="molecule type" value="Genomic_DNA"/>
</dbReference>
<sequence length="124" mass="12989">MKTTAAIATLAIFPGAAIDSVSVAACYSSGADFVNKNDAIYHIARACGGYDGKRGAFQGNFVPGEAKTVCVNSPGNQKYDMLVQNLNTGSTFDLAGNDCSLRLGIIVNDCLRGGEDTVAGWKFR</sequence>
<proteinExistence type="predicted"/>
<dbReference type="AlphaFoldDB" id="A0A9N8JYF7"/>
<comment type="caution">
    <text evidence="2">The sequence shown here is derived from an EMBL/GenBank/DDBJ whole genome shotgun (WGS) entry which is preliminary data.</text>
</comment>
<reference evidence="2" key="1">
    <citation type="submission" date="2020-06" db="EMBL/GenBank/DDBJ databases">
        <authorList>
            <person name="Onetto C."/>
        </authorList>
    </citation>
    <scope>NUCLEOTIDE SEQUENCE</scope>
</reference>
<keyword evidence="3" id="KW-1185">Reference proteome</keyword>
<gene>
    <name evidence="2" type="ORF">AWRI4619_LOCUS7943</name>
</gene>
<feature type="signal peptide" evidence="1">
    <location>
        <begin position="1"/>
        <end position="18"/>
    </location>
</feature>